<feature type="signal peptide" evidence="1">
    <location>
        <begin position="1"/>
        <end position="27"/>
    </location>
</feature>
<dbReference type="Proteomes" id="UP001374803">
    <property type="component" value="Chromosome"/>
</dbReference>
<proteinExistence type="predicted"/>
<organism evidence="2 3">
    <name type="scientific">Pendulispora rubella</name>
    <dbReference type="NCBI Taxonomy" id="2741070"/>
    <lineage>
        <taxon>Bacteria</taxon>
        <taxon>Pseudomonadati</taxon>
        <taxon>Myxococcota</taxon>
        <taxon>Myxococcia</taxon>
        <taxon>Myxococcales</taxon>
        <taxon>Sorangiineae</taxon>
        <taxon>Pendulisporaceae</taxon>
        <taxon>Pendulispora</taxon>
    </lineage>
</organism>
<keyword evidence="1" id="KW-0732">Signal</keyword>
<evidence type="ECO:0000256" key="1">
    <source>
        <dbReference type="SAM" id="SignalP"/>
    </source>
</evidence>
<gene>
    <name evidence="2" type="ORF">LVJ94_30310</name>
</gene>
<accession>A0ABZ2KUF3</accession>
<evidence type="ECO:0000313" key="3">
    <source>
        <dbReference type="Proteomes" id="UP001374803"/>
    </source>
</evidence>
<evidence type="ECO:0000313" key="2">
    <source>
        <dbReference type="EMBL" id="WXB01201.1"/>
    </source>
</evidence>
<feature type="chain" id="PRO_5046331696" description="ABC transporter substrate-binding protein" evidence="1">
    <location>
        <begin position="28"/>
        <end position="573"/>
    </location>
</feature>
<dbReference type="Gene3D" id="3.40.50.2300">
    <property type="match status" value="1"/>
</dbReference>
<dbReference type="EMBL" id="CP089983">
    <property type="protein sequence ID" value="WXB01201.1"/>
    <property type="molecule type" value="Genomic_DNA"/>
</dbReference>
<name>A0ABZ2KUF3_9BACT</name>
<dbReference type="InterPro" id="IPR028082">
    <property type="entry name" value="Peripla_BP_I"/>
</dbReference>
<dbReference type="RefSeq" id="WP_394830811.1">
    <property type="nucleotide sequence ID" value="NZ_CP089929.1"/>
</dbReference>
<sequence>MRRYDVGSNVRCWGGLVMAAALGIAVAAPGCTYTSNTTAIQCTSEVECLNLGPEFAGTTCDKATRSCIKVSADQDLCKTNKECIDKAGGVPAICRKSDRKCAQLTSPECPRVWGNTDQLLNDKAVVIGAVTPFSHSALADFTEAALRLGQADITKVVRGLPSADGSSDIRPLVIASCDEFFHNGFDGLVVAADHLVKDLEVPVNIGPIDPENVLLATEQVFRPNKVLTIVPLSISSGLIKPEPTPMAWGLAVNDKKTTQASQLLIQKVLEPRLHDEGVTEPIKVAIIYEDNVLGLNARQLMESKLSYNGKSASQNAIDKNYLAVSIGNVIDHVGNPAPELKVAQAVRAVLDFKPNIILHAVHPGAIPLETFPLLTQWPRDTRLPYHVDLIAVFGTFAPLFDLLTAIVPMRSRLFSMTNHLPPEVQPRIDDWVTHFTTEFPQLAQSSSPSATLVHQWYDAVFLAAYAIVANGNKPLTGENLAATLTQFNPPGSTVRSGTADITRAFGLLNSGQGIDLDGLSGNMNIDPATGFVDYEAEITCPEIDTKTGRVVNFNATGYYTEGDQVRGTFRCNP</sequence>
<evidence type="ECO:0008006" key="4">
    <source>
        <dbReference type="Google" id="ProtNLM"/>
    </source>
</evidence>
<protein>
    <recommendedName>
        <fullName evidence="4">ABC transporter substrate-binding protein</fullName>
    </recommendedName>
</protein>
<reference evidence="2" key="1">
    <citation type="submission" date="2021-12" db="EMBL/GenBank/DDBJ databases">
        <title>Discovery of the Pendulisporaceae a myxobacterial family with distinct sporulation behavior and unique specialized metabolism.</title>
        <authorList>
            <person name="Garcia R."/>
            <person name="Popoff A."/>
            <person name="Bader C.D."/>
            <person name="Loehr J."/>
            <person name="Walesch S."/>
            <person name="Walt C."/>
            <person name="Boldt J."/>
            <person name="Bunk B."/>
            <person name="Haeckl F.J.F.P.J."/>
            <person name="Gunesch A.P."/>
            <person name="Birkelbach J."/>
            <person name="Nuebel U."/>
            <person name="Pietschmann T."/>
            <person name="Bach T."/>
            <person name="Mueller R."/>
        </authorList>
    </citation>
    <scope>NUCLEOTIDE SEQUENCE</scope>
    <source>
        <strain evidence="2">MSr11367</strain>
    </source>
</reference>
<dbReference type="SUPFAM" id="SSF53822">
    <property type="entry name" value="Periplasmic binding protein-like I"/>
    <property type="match status" value="1"/>
</dbReference>
<keyword evidence="3" id="KW-1185">Reference proteome</keyword>